<dbReference type="PANTHER" id="PTHR23023">
    <property type="entry name" value="DIMETHYLANILINE MONOOXYGENASE"/>
    <property type="match status" value="1"/>
</dbReference>
<dbReference type="InterPro" id="IPR036188">
    <property type="entry name" value="FAD/NAD-bd_sf"/>
</dbReference>
<keyword evidence="6 7" id="KW-0560">Oxidoreductase</keyword>
<evidence type="ECO:0000256" key="5">
    <source>
        <dbReference type="ARBA" id="ARBA00022857"/>
    </source>
</evidence>
<proteinExistence type="inferred from homology"/>
<protein>
    <submittedName>
        <fullName evidence="7">Putative oxidoreductase CzcO</fullName>
        <ecNumber evidence="7">1.-.-.-</ecNumber>
    </submittedName>
</protein>
<comment type="caution">
    <text evidence="7">The sequence shown here is derived from an EMBL/GenBank/DDBJ whole genome shotgun (WGS) entry which is preliminary data.</text>
</comment>
<keyword evidence="4" id="KW-0274">FAD</keyword>
<evidence type="ECO:0000256" key="2">
    <source>
        <dbReference type="ARBA" id="ARBA00010139"/>
    </source>
</evidence>
<comment type="similarity">
    <text evidence="1">Belongs to the FMO family.</text>
</comment>
<gene>
    <name evidence="7" type="primary">czcO_3</name>
    <name evidence="7" type="ORF">RS82_02863</name>
</gene>
<dbReference type="GO" id="GO:0050661">
    <property type="term" value="F:NADP binding"/>
    <property type="evidence" value="ECO:0007669"/>
    <property type="project" value="InterPro"/>
</dbReference>
<dbReference type="PIRSF" id="PIRSF000332">
    <property type="entry name" value="FMO"/>
    <property type="match status" value="1"/>
</dbReference>
<dbReference type="PATRIC" id="fig|69370.6.peg.2910"/>
<dbReference type="InterPro" id="IPR050346">
    <property type="entry name" value="FMO-like"/>
</dbReference>
<dbReference type="PRINTS" id="PR00370">
    <property type="entry name" value="FMOXYGENASE"/>
</dbReference>
<comment type="similarity">
    <text evidence="2">Belongs to the FAD-binding monooxygenase family.</text>
</comment>
<evidence type="ECO:0000256" key="6">
    <source>
        <dbReference type="ARBA" id="ARBA00023002"/>
    </source>
</evidence>
<dbReference type="InterPro" id="IPR020946">
    <property type="entry name" value="Flavin_mOase-like"/>
</dbReference>
<keyword evidence="5" id="KW-0521">NADP</keyword>
<dbReference type="GO" id="GO:0004499">
    <property type="term" value="F:N,N-dimethylaniline monooxygenase activity"/>
    <property type="evidence" value="ECO:0007669"/>
    <property type="project" value="InterPro"/>
</dbReference>
<organism evidence="7 8">
    <name type="scientific">Microbacterium trichothecenolyticum</name>
    <name type="common">Aureobacterium trichothecenolyticum</name>
    <dbReference type="NCBI Taxonomy" id="69370"/>
    <lineage>
        <taxon>Bacteria</taxon>
        <taxon>Bacillati</taxon>
        <taxon>Actinomycetota</taxon>
        <taxon>Actinomycetes</taxon>
        <taxon>Micrococcales</taxon>
        <taxon>Microbacteriaceae</taxon>
        <taxon>Microbacterium</taxon>
    </lineage>
</organism>
<keyword evidence="3" id="KW-0285">Flavoprotein</keyword>
<name>A0A0M2HC02_MICTR</name>
<dbReference type="GO" id="GO:0050660">
    <property type="term" value="F:flavin adenine dinucleotide binding"/>
    <property type="evidence" value="ECO:0007669"/>
    <property type="project" value="InterPro"/>
</dbReference>
<dbReference type="InterPro" id="IPR000960">
    <property type="entry name" value="Flavin_mOase"/>
</dbReference>
<sequence length="441" mass="48456">MTRYAVIGAGAAGISALQQLRQAGYEADCFEKTDRVGGHWHTDYDALHLITSRDMTHFEDFPMPAGYPHFPRRDQVREYIESYARHHGLYDVIRFNTAVVSVTPIATDGPVGSAGWTVTLDTGERIDYDGVLVGNGHLWDQRTPAVAADFTGTQVHSGSYRNTGDIDGTRVLVVGAGNSGCDLAVDAAQHRYDVDIVIREGTYFQPKSYFGVPRQEVAWLAEFAPDEQDLISRLLARVSIGEAKDYPGLPVPKHRTLAEGSTVVNSLLLYWLQHGRVTVRPGIERIAGATVHFIDGTAREYDTILWATGFHSSLPFLADELVERRYGAPLRYAGGVVPKGLEKLYYIGMAAPRGPQIPVYGVQAKLAIRMIALHEAADGGFAGVAAYLGGLQDDEHRIDIVRAIWNDQMADTERLLDAFAAARETEAREIRESHPVPEAVA</sequence>
<evidence type="ECO:0000256" key="3">
    <source>
        <dbReference type="ARBA" id="ARBA00022630"/>
    </source>
</evidence>
<dbReference type="AlphaFoldDB" id="A0A0M2HC02"/>
<dbReference type="RefSeq" id="WP_045300474.1">
    <property type="nucleotide sequence ID" value="NZ_JYJA01000037.1"/>
</dbReference>
<dbReference type="OrthoDB" id="9808049at2"/>
<dbReference type="EMBL" id="JYJA01000037">
    <property type="protein sequence ID" value="KJL41633.1"/>
    <property type="molecule type" value="Genomic_DNA"/>
</dbReference>
<reference evidence="7 8" key="1">
    <citation type="submission" date="2015-02" db="EMBL/GenBank/DDBJ databases">
        <title>Draft genome sequences of ten Microbacterium spp. with emphasis on heavy metal contaminated environments.</title>
        <authorList>
            <person name="Corretto E."/>
        </authorList>
    </citation>
    <scope>NUCLEOTIDE SEQUENCE [LARGE SCALE GENOMIC DNA]</scope>
    <source>
        <strain evidence="7 8">DSM 8608</strain>
    </source>
</reference>
<evidence type="ECO:0000313" key="8">
    <source>
        <dbReference type="Proteomes" id="UP000034098"/>
    </source>
</evidence>
<accession>A0A0M2HC02</accession>
<dbReference type="Proteomes" id="UP000034098">
    <property type="component" value="Unassembled WGS sequence"/>
</dbReference>
<keyword evidence="8" id="KW-1185">Reference proteome</keyword>
<evidence type="ECO:0000256" key="4">
    <source>
        <dbReference type="ARBA" id="ARBA00022827"/>
    </source>
</evidence>
<dbReference type="EC" id="1.-.-.-" evidence="7"/>
<dbReference type="Pfam" id="PF00743">
    <property type="entry name" value="FMO-like"/>
    <property type="match status" value="1"/>
</dbReference>
<evidence type="ECO:0000256" key="1">
    <source>
        <dbReference type="ARBA" id="ARBA00009183"/>
    </source>
</evidence>
<dbReference type="SUPFAM" id="SSF51905">
    <property type="entry name" value="FAD/NAD(P)-binding domain"/>
    <property type="match status" value="2"/>
</dbReference>
<dbReference type="Gene3D" id="3.50.50.60">
    <property type="entry name" value="FAD/NAD(P)-binding domain"/>
    <property type="match status" value="1"/>
</dbReference>
<evidence type="ECO:0000313" key="7">
    <source>
        <dbReference type="EMBL" id="KJL41633.1"/>
    </source>
</evidence>